<dbReference type="InterPro" id="IPR014043">
    <property type="entry name" value="Acyl_transferase_dom"/>
</dbReference>
<dbReference type="InterPro" id="IPR042104">
    <property type="entry name" value="PKS_dehydratase_sf"/>
</dbReference>
<feature type="active site" description="Proton acceptor; for dehydratase activity" evidence="8">
    <location>
        <position position="329"/>
    </location>
</feature>
<dbReference type="InterPro" id="IPR018201">
    <property type="entry name" value="Ketoacyl_synth_AS"/>
</dbReference>
<dbReference type="PROSITE" id="PS52019">
    <property type="entry name" value="PKS_MFAS_DH"/>
    <property type="match status" value="1"/>
</dbReference>
<dbReference type="Proteomes" id="UP000219072">
    <property type="component" value="Unassembled WGS sequence"/>
</dbReference>
<dbReference type="SMART" id="SM00826">
    <property type="entry name" value="PKS_DH"/>
    <property type="match status" value="1"/>
</dbReference>
<dbReference type="SUPFAM" id="SSF52151">
    <property type="entry name" value="FabD/lysophospholipase-like"/>
    <property type="match status" value="1"/>
</dbReference>
<name>A0A286EAH3_9ACTN</name>
<dbReference type="PROSITE" id="PS52004">
    <property type="entry name" value="KS3_2"/>
    <property type="match status" value="1"/>
</dbReference>
<dbReference type="Pfam" id="PF14765">
    <property type="entry name" value="PS-DH"/>
    <property type="match status" value="1"/>
</dbReference>
<dbReference type="InterPro" id="IPR014030">
    <property type="entry name" value="Ketoacyl_synth_N"/>
</dbReference>
<dbReference type="PANTHER" id="PTHR43775:SF51">
    <property type="entry name" value="INACTIVE PHENOLPHTHIOCEROL SYNTHESIS POLYKETIDE SYNTHASE TYPE I PKS1-RELATED"/>
    <property type="match status" value="1"/>
</dbReference>
<dbReference type="InterPro" id="IPR049551">
    <property type="entry name" value="PKS_DH_C"/>
</dbReference>
<feature type="region of interest" description="C-terminal hotdog fold" evidence="8">
    <location>
        <begin position="436"/>
        <end position="573"/>
    </location>
</feature>
<dbReference type="PROSITE" id="PS00606">
    <property type="entry name" value="KS3_1"/>
    <property type="match status" value="1"/>
</dbReference>
<dbReference type="InterPro" id="IPR020806">
    <property type="entry name" value="PKS_PP-bd"/>
</dbReference>
<dbReference type="InterPro" id="IPR036291">
    <property type="entry name" value="NAD(P)-bd_dom_sf"/>
</dbReference>
<comment type="pathway">
    <text evidence="1">Antibiotic biosynthesis.</text>
</comment>
<dbReference type="SUPFAM" id="SSF47336">
    <property type="entry name" value="ACP-like"/>
    <property type="match status" value="1"/>
</dbReference>
<dbReference type="Pfam" id="PF08659">
    <property type="entry name" value="KR"/>
    <property type="match status" value="1"/>
</dbReference>
<dbReference type="PANTHER" id="PTHR43775">
    <property type="entry name" value="FATTY ACID SYNTHASE"/>
    <property type="match status" value="1"/>
</dbReference>
<dbReference type="InterPro" id="IPR049552">
    <property type="entry name" value="PKS_DH_N"/>
</dbReference>
<dbReference type="InterPro" id="IPR055123">
    <property type="entry name" value="SpnB-like_Rossmann"/>
</dbReference>
<dbReference type="SUPFAM" id="SSF51735">
    <property type="entry name" value="NAD(P)-binding Rossmann-fold domains"/>
    <property type="match status" value="2"/>
</dbReference>
<dbReference type="InterPro" id="IPR014031">
    <property type="entry name" value="Ketoacyl_synth_C"/>
</dbReference>
<dbReference type="Gene3D" id="1.10.1200.10">
    <property type="entry name" value="ACP-like"/>
    <property type="match status" value="1"/>
</dbReference>
<keyword evidence="7" id="KW-0012">Acyltransferase</keyword>
<dbReference type="InterPro" id="IPR057326">
    <property type="entry name" value="KR_dom"/>
</dbReference>
<feature type="domain" description="PKS/mFAS DH" evidence="11">
    <location>
        <begin position="297"/>
        <end position="573"/>
    </location>
</feature>
<dbReference type="Gene3D" id="3.40.366.10">
    <property type="entry name" value="Malonyl-Coenzyme A Acyl Carrier Protein, domain 2"/>
    <property type="match status" value="1"/>
</dbReference>
<dbReference type="InterPro" id="IPR016035">
    <property type="entry name" value="Acyl_Trfase/lysoPLipase"/>
</dbReference>
<dbReference type="Gene3D" id="3.40.47.10">
    <property type="match status" value="1"/>
</dbReference>
<dbReference type="InterPro" id="IPR020807">
    <property type="entry name" value="PKS_DH"/>
</dbReference>
<dbReference type="PROSITE" id="PS00012">
    <property type="entry name" value="PHOSPHOPANTETHEINE"/>
    <property type="match status" value="1"/>
</dbReference>
<evidence type="ECO:0000256" key="2">
    <source>
        <dbReference type="ARBA" id="ARBA00022450"/>
    </source>
</evidence>
<gene>
    <name evidence="12" type="ORF">SAMN06297387_1431</name>
</gene>
<dbReference type="InterPro" id="IPR009081">
    <property type="entry name" value="PP-bd_ACP"/>
</dbReference>
<protein>
    <submittedName>
        <fullName evidence="12">Phosphopantetheine attachment site</fullName>
    </submittedName>
</protein>
<dbReference type="EMBL" id="OCNE01000043">
    <property type="protein sequence ID" value="SOD67898.1"/>
    <property type="molecule type" value="Genomic_DNA"/>
</dbReference>
<dbReference type="InterPro" id="IPR006162">
    <property type="entry name" value="Ppantetheine_attach_site"/>
</dbReference>
<dbReference type="InterPro" id="IPR016039">
    <property type="entry name" value="Thiolase-like"/>
</dbReference>
<keyword evidence="13" id="KW-1185">Reference proteome</keyword>
<evidence type="ECO:0000256" key="6">
    <source>
        <dbReference type="ARBA" id="ARBA00023268"/>
    </source>
</evidence>
<dbReference type="Gene3D" id="3.40.50.720">
    <property type="entry name" value="NAD(P)-binding Rossmann-like Domain"/>
    <property type="match status" value="1"/>
</dbReference>
<keyword evidence="2" id="KW-0596">Phosphopantetheine</keyword>
<dbReference type="Gene3D" id="3.10.129.110">
    <property type="entry name" value="Polyketide synthase dehydratase"/>
    <property type="match status" value="1"/>
</dbReference>
<keyword evidence="6" id="KW-0511">Multifunctional enzyme</keyword>
<evidence type="ECO:0000256" key="7">
    <source>
        <dbReference type="ARBA" id="ARBA00023315"/>
    </source>
</evidence>
<reference evidence="12 13" key="1">
    <citation type="submission" date="2017-09" db="EMBL/GenBank/DDBJ databases">
        <authorList>
            <person name="Ehlers B."/>
            <person name="Leendertz F.H."/>
        </authorList>
    </citation>
    <scope>NUCLEOTIDE SEQUENCE [LARGE SCALE GENOMIC DNA]</scope>
    <source>
        <strain evidence="12 13">CGMCC 4.7095</strain>
    </source>
</reference>
<dbReference type="GO" id="GO:0006633">
    <property type="term" value="P:fatty acid biosynthetic process"/>
    <property type="evidence" value="ECO:0007669"/>
    <property type="project" value="InterPro"/>
</dbReference>
<dbReference type="GO" id="GO:0033068">
    <property type="term" value="P:macrolide biosynthetic process"/>
    <property type="evidence" value="ECO:0007669"/>
    <property type="project" value="UniProtKB-ARBA"/>
</dbReference>
<evidence type="ECO:0000259" key="11">
    <source>
        <dbReference type="PROSITE" id="PS52019"/>
    </source>
</evidence>
<dbReference type="InterPro" id="IPR050091">
    <property type="entry name" value="PKS_NRPS_Biosynth_Enz"/>
</dbReference>
<evidence type="ECO:0000256" key="5">
    <source>
        <dbReference type="ARBA" id="ARBA00023194"/>
    </source>
</evidence>
<keyword evidence="3" id="KW-0597">Phosphoprotein</keyword>
<evidence type="ECO:0000259" key="9">
    <source>
        <dbReference type="PROSITE" id="PS50075"/>
    </source>
</evidence>
<dbReference type="FunFam" id="1.10.1200.10:FF:000007">
    <property type="entry name" value="Probable polyketide synthase pks17"/>
    <property type="match status" value="1"/>
</dbReference>
<dbReference type="Pfam" id="PF16197">
    <property type="entry name" value="KAsynt_C_assoc"/>
    <property type="match status" value="1"/>
</dbReference>
<keyword evidence="5" id="KW-0045">Antibiotic biosynthesis</keyword>
<dbReference type="Pfam" id="PF21089">
    <property type="entry name" value="PKS_DH_N"/>
    <property type="match status" value="1"/>
</dbReference>
<dbReference type="Pfam" id="PF00550">
    <property type="entry name" value="PP-binding"/>
    <property type="match status" value="1"/>
</dbReference>
<dbReference type="SMART" id="SM00822">
    <property type="entry name" value="PKS_KR"/>
    <property type="match status" value="1"/>
</dbReference>
<dbReference type="Pfam" id="PF22953">
    <property type="entry name" value="SpnB_Rossmann"/>
    <property type="match status" value="1"/>
</dbReference>
<feature type="domain" description="Ketosynthase family 3 (KS3)" evidence="10">
    <location>
        <begin position="1157"/>
        <end position="1584"/>
    </location>
</feature>
<evidence type="ECO:0000256" key="4">
    <source>
        <dbReference type="ARBA" id="ARBA00022679"/>
    </source>
</evidence>
<evidence type="ECO:0000313" key="12">
    <source>
        <dbReference type="EMBL" id="SOD67898.1"/>
    </source>
</evidence>
<proteinExistence type="predicted"/>
<feature type="region of interest" description="N-terminal hotdog fold" evidence="8">
    <location>
        <begin position="297"/>
        <end position="424"/>
    </location>
</feature>
<dbReference type="SMART" id="SM00827">
    <property type="entry name" value="PKS_AT"/>
    <property type="match status" value="1"/>
</dbReference>
<dbReference type="FunFam" id="3.40.47.10:FF:000019">
    <property type="entry name" value="Polyketide synthase type I"/>
    <property type="match status" value="1"/>
</dbReference>
<evidence type="ECO:0000256" key="3">
    <source>
        <dbReference type="ARBA" id="ARBA00022553"/>
    </source>
</evidence>
<evidence type="ECO:0000256" key="8">
    <source>
        <dbReference type="PROSITE-ProRule" id="PRU01363"/>
    </source>
</evidence>
<dbReference type="GO" id="GO:0004315">
    <property type="term" value="F:3-oxoacyl-[acyl-carrier-protein] synthase activity"/>
    <property type="evidence" value="ECO:0007669"/>
    <property type="project" value="InterPro"/>
</dbReference>
<dbReference type="SMART" id="SM00825">
    <property type="entry name" value="PKS_KS"/>
    <property type="match status" value="1"/>
</dbReference>
<dbReference type="SMART" id="SM01294">
    <property type="entry name" value="PKS_PP_betabranch"/>
    <property type="match status" value="1"/>
</dbReference>
<dbReference type="Gene3D" id="3.30.70.3290">
    <property type="match status" value="2"/>
</dbReference>
<keyword evidence="4" id="KW-0808">Transferase</keyword>
<dbReference type="InterPro" id="IPR049900">
    <property type="entry name" value="PKS_mFAS_DH"/>
</dbReference>
<dbReference type="InterPro" id="IPR036736">
    <property type="entry name" value="ACP-like_sf"/>
</dbReference>
<feature type="domain" description="Carrier" evidence="9">
    <location>
        <begin position="1061"/>
        <end position="1136"/>
    </location>
</feature>
<accession>A0A286EAH3</accession>
<dbReference type="CDD" id="cd00833">
    <property type="entry name" value="PKS"/>
    <property type="match status" value="1"/>
</dbReference>
<dbReference type="InterPro" id="IPR016036">
    <property type="entry name" value="Malonyl_transacylase_ACP-bd"/>
</dbReference>
<organism evidence="12 13">
    <name type="scientific">Streptomyces zhaozhouensis</name>
    <dbReference type="NCBI Taxonomy" id="1300267"/>
    <lineage>
        <taxon>Bacteria</taxon>
        <taxon>Bacillati</taxon>
        <taxon>Actinomycetota</taxon>
        <taxon>Actinomycetes</taxon>
        <taxon>Kitasatosporales</taxon>
        <taxon>Streptomycetaceae</taxon>
        <taxon>Streptomyces</taxon>
    </lineage>
</organism>
<dbReference type="CDD" id="cd08956">
    <property type="entry name" value="KR_3_FAS_SDR_x"/>
    <property type="match status" value="1"/>
</dbReference>
<dbReference type="InterPro" id="IPR013968">
    <property type="entry name" value="PKS_KR"/>
</dbReference>
<feature type="non-terminal residue" evidence="12">
    <location>
        <position position="1663"/>
    </location>
</feature>
<dbReference type="PROSITE" id="PS50075">
    <property type="entry name" value="CARRIER"/>
    <property type="match status" value="1"/>
</dbReference>
<dbReference type="Pfam" id="PF02801">
    <property type="entry name" value="Ketoacyl-synt_C"/>
    <property type="match status" value="1"/>
</dbReference>
<dbReference type="Pfam" id="PF00698">
    <property type="entry name" value="Acyl_transf_1"/>
    <property type="match status" value="1"/>
</dbReference>
<dbReference type="SMART" id="SM00823">
    <property type="entry name" value="PKS_PP"/>
    <property type="match status" value="1"/>
</dbReference>
<dbReference type="RefSeq" id="WP_141514704.1">
    <property type="nucleotide sequence ID" value="NZ_OCNE01000043.1"/>
</dbReference>
<dbReference type="SUPFAM" id="SSF53901">
    <property type="entry name" value="Thiolase-like"/>
    <property type="match status" value="1"/>
</dbReference>
<feature type="active site" description="Proton donor; for dehydratase activity" evidence="8">
    <location>
        <position position="497"/>
    </location>
</feature>
<dbReference type="GO" id="GO:0004312">
    <property type="term" value="F:fatty acid synthase activity"/>
    <property type="evidence" value="ECO:0007669"/>
    <property type="project" value="TreeGrafter"/>
</dbReference>
<dbReference type="GO" id="GO:0031177">
    <property type="term" value="F:phosphopantetheine binding"/>
    <property type="evidence" value="ECO:0007669"/>
    <property type="project" value="InterPro"/>
</dbReference>
<feature type="non-terminal residue" evidence="12">
    <location>
        <position position="1"/>
    </location>
</feature>
<dbReference type="Pfam" id="PF00109">
    <property type="entry name" value="ketoacyl-synt"/>
    <property type="match status" value="1"/>
</dbReference>
<sequence>DQTVYTQTSVFAFEVALFRLLESFGLRPDFVAGHSIGELAAAHVAGVLSLEDAVRLVGARARLMQALPEGGAMISLSADEETVRALIGERQDVTIAAVNAQRSVVISGVEEAVVEIAGRVEGKSTRLRVSHAFHSPLMDPMLGEFQAVAAKISFRAPGIPLVSTVTGELVGPEEMTEAGYWAGQVRGTVRFADSVATLRAQGVTTLVEVGPKPALTPLIGDAVPTQRKDNAETANLLRALGTLHTQGHDITWETTFTHLAPQTIDLPTYAFQHKRYWIDAVPSSGDPAGLGQHGTDHPMLSTAVVLPASGGTVLTGRLAADSPAWIADHAVHGTTILPGTGFVELALHAGARVGCPAIEELTSHAPLALPEGDAAAVQVVVGGQDTSGRRTVEIYARPEDPSADPAEGWTLHASGTLVPQGRQADFDLTQWPPPGATPIEVGDAYALLTDRGYGYGPAFQALRAAWQRGDDIFTEAAFAPETGEDGSRYTLHPALLDAAMHADLLDDSEGPTLLPFSWNGVTSHASGAAELRMWITRIRGAEVSEMRIADGTGRPVASVESLVSRPVDRERLRRDGAQTGRDPLYQVRWNAVSASPASPGRWTVLGAGGPELVGASAHHADLAALLAALETGPAPDAVVYQVPEPAADGGQPERTLAVAHQTMTLLREWLSGRGLTSTRLVVLTRNAVRVEAEDAVDLAQSPVWGLVRAAAEEHPGRFAVVDLDGDEASARAVPAVLASDESEAAVRGGRVHLPRLVRLNESRGASQAEPVWRPDGTVLVTGGTGGLGALVARHLVTAHGVRHLVLTSRRGNEAPGAAELTAELTELGTHVTVAACDVADRDAVAAVLDAIPDTHPLTGVVHAAGVADSGLVEKLTEQQTERVMRPKVDGAWHLHELTRDLDLTAFVLFSSVGGLFLAAGQANYAAGNVFLDALAHHRHTQGLPATSMAWGLWNQNTGLGGELVEADLRRMARLGLPALDVEPGLALFDRALVSGSPAPVAVRVDTAALRSRRDRVPALLRDLAESRGAAGATAPQAAAGASAATPLAERLAQLSESEADRLLLDLVRGHVAAVLGHDSVDAVEPTRAFRELGFDSLAAVELRNALTSATGVTLPATLVFDHPNSRAVVEVLKPKLTGVADTGTKRAAVSVRTSHTDEPIAIVGMSCRYPGGVRSPEDLWQLVLEGTDAVGDFPTDRGWDIAKLYSPEPQEDRFYTREGGFLSRGTEFDPDFFGIGPREALAMDPQQRLLLETSWEALERAGIDPLSIRGSQTGVFAGVMYDDYGTRLGDNVPADVAGYLGNGSAISILSGRVAYLFGLEGPTMSVDTACSSSAVALHLAAQALRGGECSLALAGGVTFLSTTDVFVDFSRQRGLSPDGRCKAFSGAADGVGWSEGAGVLVLERLSEARRNGHEVLAVIRGSAVNQDGASNGLTAPNGPSQQRVIRAALASARLTTADVDVVEGHGTGTTLGDPIEAQALLATYGQDRPEGRDPLWLGSLKSNIGHAQAAAGVGGIIKMVMAMRHGVMPKTLHVDEPSPHVDWSAGAVELLTEAREWPRGEQPRRAGISSFGLSGTNAHVIVEEAPEVEAPAETEAEAGSALVAVPWVVSAKSVEALRAQAGRLVSFVRERRGLEPVDVGYSLVTTRASFEHRAVVVGGDREE</sequence>
<dbReference type="InterPro" id="IPR020841">
    <property type="entry name" value="PKS_Beta-ketoAc_synthase_dom"/>
</dbReference>
<evidence type="ECO:0000259" key="10">
    <source>
        <dbReference type="PROSITE" id="PS52004"/>
    </source>
</evidence>
<evidence type="ECO:0000313" key="13">
    <source>
        <dbReference type="Proteomes" id="UP000219072"/>
    </source>
</evidence>
<dbReference type="InterPro" id="IPR001227">
    <property type="entry name" value="Ac_transferase_dom_sf"/>
</dbReference>
<dbReference type="OrthoDB" id="9778690at2"/>
<dbReference type="SUPFAM" id="SSF55048">
    <property type="entry name" value="Probable ACP-binding domain of malonyl-CoA ACP transacylase"/>
    <property type="match status" value="1"/>
</dbReference>
<dbReference type="InterPro" id="IPR032821">
    <property type="entry name" value="PKS_assoc"/>
</dbReference>
<evidence type="ECO:0000256" key="1">
    <source>
        <dbReference type="ARBA" id="ARBA00004792"/>
    </source>
</evidence>